<proteinExistence type="predicted"/>
<evidence type="ECO:0000313" key="1">
    <source>
        <dbReference type="EMBL" id="KAF0822099.1"/>
    </source>
</evidence>
<dbReference type="EMBL" id="VDEM01000069">
    <property type="protein sequence ID" value="KAF0822099.1"/>
    <property type="molecule type" value="Genomic_DNA"/>
</dbReference>
<accession>A0A800N917</accession>
<dbReference type="Proteomes" id="UP000465778">
    <property type="component" value="Unassembled WGS sequence"/>
</dbReference>
<reference evidence="1 2" key="1">
    <citation type="journal article" date="2020" name="G3 (Bethesda)">
        <title>Whole Genome Sequencing and Comparative Genomics of Two Nematicidal Bacillus Strains Reveals a Wide Range of Possible Virulence Factors.</title>
        <authorList>
            <person name="Susic N."/>
            <person name="Janezic S."/>
            <person name="Rupnik M."/>
            <person name="Geric Stare B."/>
        </authorList>
    </citation>
    <scope>NUCLEOTIDE SEQUENCE [LARGE SCALE GENOMIC DNA]</scope>
    <source>
        <strain evidence="1 2">I-1582</strain>
    </source>
</reference>
<sequence length="46" mass="5516">MLKKFFNEAHHDYQVDSAQIMNWGRPKCSGNNLICDIYDYTEVKYE</sequence>
<protein>
    <submittedName>
        <fullName evidence="1">Uncharacterized protein</fullName>
    </submittedName>
</protein>
<organism evidence="1 2">
    <name type="scientific">Cytobacillus firmus</name>
    <name type="common">Bacillus firmus</name>
    <dbReference type="NCBI Taxonomy" id="1399"/>
    <lineage>
        <taxon>Bacteria</taxon>
        <taxon>Bacillati</taxon>
        <taxon>Bacillota</taxon>
        <taxon>Bacilli</taxon>
        <taxon>Bacillales</taxon>
        <taxon>Bacillaceae</taxon>
        <taxon>Cytobacillus</taxon>
    </lineage>
</organism>
<name>A0A800N917_CYTFI</name>
<evidence type="ECO:0000313" key="2">
    <source>
        <dbReference type="Proteomes" id="UP000465778"/>
    </source>
</evidence>
<dbReference type="AlphaFoldDB" id="A0A800N917"/>
<comment type="caution">
    <text evidence="1">The sequence shown here is derived from an EMBL/GenBank/DDBJ whole genome shotgun (WGS) entry which is preliminary data.</text>
</comment>
<gene>
    <name evidence="1" type="ORF">KIS1582_4120</name>
</gene>